<keyword evidence="1" id="KW-0805">Transcription regulation</keyword>
<dbReference type="PROSITE" id="PS50949">
    <property type="entry name" value="HTH_GNTR"/>
    <property type="match status" value="1"/>
</dbReference>
<dbReference type="AlphaFoldDB" id="A0A6N7WX05"/>
<dbReference type="GO" id="GO:0003677">
    <property type="term" value="F:DNA binding"/>
    <property type="evidence" value="ECO:0007669"/>
    <property type="project" value="UniProtKB-KW"/>
</dbReference>
<dbReference type="Gene3D" id="1.20.120.530">
    <property type="entry name" value="GntR ligand-binding domain-like"/>
    <property type="match status" value="1"/>
</dbReference>
<evidence type="ECO:0000256" key="1">
    <source>
        <dbReference type="ARBA" id="ARBA00023015"/>
    </source>
</evidence>
<sequence>MKKIDIYEELKSRIVKNEYKPGHVLNEIEISKEFDISRTPVRNAFQRLELDMLLNIVPRYGVQVAFIDFTTMKSLFELTSVLDPLATRNAVNYITKEQLNRLKEITAELDRLSLNDDYQKAIDYDEEFHSIILEACNNPWLTSTLKSLHLHTERLWHYCKEYFTDMTIFTRTFKLIIEAIEENDEIKAEKYSREHINDFVSRVKEALF</sequence>
<dbReference type="Gene3D" id="1.10.10.10">
    <property type="entry name" value="Winged helix-like DNA-binding domain superfamily/Winged helix DNA-binding domain"/>
    <property type="match status" value="1"/>
</dbReference>
<gene>
    <name evidence="5" type="ORF">FYJ71_00315</name>
</gene>
<dbReference type="SMART" id="SM00895">
    <property type="entry name" value="FCD"/>
    <property type="match status" value="1"/>
</dbReference>
<evidence type="ECO:0000259" key="4">
    <source>
        <dbReference type="PROSITE" id="PS50949"/>
    </source>
</evidence>
<evidence type="ECO:0000313" key="6">
    <source>
        <dbReference type="Proteomes" id="UP000440713"/>
    </source>
</evidence>
<dbReference type="InterPro" id="IPR008920">
    <property type="entry name" value="TF_FadR/GntR_C"/>
</dbReference>
<evidence type="ECO:0000256" key="3">
    <source>
        <dbReference type="ARBA" id="ARBA00023163"/>
    </source>
</evidence>
<dbReference type="InterPro" id="IPR036388">
    <property type="entry name" value="WH-like_DNA-bd_sf"/>
</dbReference>
<proteinExistence type="predicted"/>
<comment type="caution">
    <text evidence="5">The sequence shown here is derived from an EMBL/GenBank/DDBJ whole genome shotgun (WGS) entry which is preliminary data.</text>
</comment>
<dbReference type="GO" id="GO:0003700">
    <property type="term" value="F:DNA-binding transcription factor activity"/>
    <property type="evidence" value="ECO:0007669"/>
    <property type="project" value="InterPro"/>
</dbReference>
<protein>
    <submittedName>
        <fullName evidence="5">GntR family transcriptional regulator</fullName>
    </submittedName>
</protein>
<dbReference type="PANTHER" id="PTHR43537:SF5">
    <property type="entry name" value="UXU OPERON TRANSCRIPTIONAL REGULATOR"/>
    <property type="match status" value="1"/>
</dbReference>
<keyword evidence="6" id="KW-1185">Reference proteome</keyword>
<dbReference type="PANTHER" id="PTHR43537">
    <property type="entry name" value="TRANSCRIPTIONAL REGULATOR, GNTR FAMILY"/>
    <property type="match status" value="1"/>
</dbReference>
<evidence type="ECO:0000256" key="2">
    <source>
        <dbReference type="ARBA" id="ARBA00023125"/>
    </source>
</evidence>
<accession>A0A6N7WX05</accession>
<dbReference type="RefSeq" id="WP_154536868.1">
    <property type="nucleotide sequence ID" value="NZ_JAXDWS010000020.1"/>
</dbReference>
<keyword evidence="3" id="KW-0804">Transcription</keyword>
<dbReference type="InterPro" id="IPR000524">
    <property type="entry name" value="Tscrpt_reg_HTH_GntR"/>
</dbReference>
<name>A0A6N7WX05_9FIRM</name>
<dbReference type="SMART" id="SM00345">
    <property type="entry name" value="HTH_GNTR"/>
    <property type="match status" value="1"/>
</dbReference>
<dbReference type="SUPFAM" id="SSF46785">
    <property type="entry name" value="Winged helix' DNA-binding domain"/>
    <property type="match status" value="1"/>
</dbReference>
<dbReference type="SUPFAM" id="SSF48008">
    <property type="entry name" value="GntR ligand-binding domain-like"/>
    <property type="match status" value="1"/>
</dbReference>
<reference evidence="5 6" key="1">
    <citation type="submission" date="2019-08" db="EMBL/GenBank/DDBJ databases">
        <title>In-depth cultivation of the pig gut microbiome towards novel bacterial diversity and tailored functional studies.</title>
        <authorList>
            <person name="Wylensek D."/>
            <person name="Hitch T.C.A."/>
            <person name="Clavel T."/>
        </authorList>
    </citation>
    <scope>NUCLEOTIDE SEQUENCE [LARGE SCALE GENOMIC DNA]</scope>
    <source>
        <strain evidence="5 6">WCA-SAB-591-4A-A</strain>
    </source>
</reference>
<dbReference type="Pfam" id="PF00392">
    <property type="entry name" value="GntR"/>
    <property type="match status" value="1"/>
</dbReference>
<dbReference type="EMBL" id="VUNE01000001">
    <property type="protein sequence ID" value="MST61425.1"/>
    <property type="molecule type" value="Genomic_DNA"/>
</dbReference>
<keyword evidence="2" id="KW-0238">DNA-binding</keyword>
<dbReference type="Proteomes" id="UP000440713">
    <property type="component" value="Unassembled WGS sequence"/>
</dbReference>
<evidence type="ECO:0000313" key="5">
    <source>
        <dbReference type="EMBL" id="MST61425.1"/>
    </source>
</evidence>
<organism evidence="5 6">
    <name type="scientific">Peptostreptococcus porci</name>
    <dbReference type="NCBI Taxonomy" id="2652282"/>
    <lineage>
        <taxon>Bacteria</taxon>
        <taxon>Bacillati</taxon>
        <taxon>Bacillota</taxon>
        <taxon>Clostridia</taxon>
        <taxon>Peptostreptococcales</taxon>
        <taxon>Peptostreptococcaceae</taxon>
        <taxon>Peptostreptococcus</taxon>
    </lineage>
</organism>
<dbReference type="InterPro" id="IPR011711">
    <property type="entry name" value="GntR_C"/>
</dbReference>
<feature type="domain" description="HTH gntR-type" evidence="4">
    <location>
        <begin position="1"/>
        <end position="67"/>
    </location>
</feature>
<dbReference type="CDD" id="cd07377">
    <property type="entry name" value="WHTH_GntR"/>
    <property type="match status" value="1"/>
</dbReference>
<dbReference type="InterPro" id="IPR036390">
    <property type="entry name" value="WH_DNA-bd_sf"/>
</dbReference>
<dbReference type="Pfam" id="PF07729">
    <property type="entry name" value="FCD"/>
    <property type="match status" value="1"/>
</dbReference>